<organism evidence="4 5">
    <name type="scientific">Thalassobacillus devorans</name>
    <dbReference type="NCBI Taxonomy" id="279813"/>
    <lineage>
        <taxon>Bacteria</taxon>
        <taxon>Bacillati</taxon>
        <taxon>Bacillota</taxon>
        <taxon>Bacilli</taxon>
        <taxon>Bacillales</taxon>
        <taxon>Bacillaceae</taxon>
        <taxon>Thalassobacillus</taxon>
    </lineage>
</organism>
<gene>
    <name evidence="4" type="ORF">GCM10007216_20400</name>
</gene>
<evidence type="ECO:0000313" key="4">
    <source>
        <dbReference type="EMBL" id="GGC89570.1"/>
    </source>
</evidence>
<dbReference type="SUPFAM" id="SSF51735">
    <property type="entry name" value="NAD(P)-binding Rossmann-fold domains"/>
    <property type="match status" value="1"/>
</dbReference>
<comment type="caution">
    <text evidence="4">The sequence shown here is derived from an EMBL/GenBank/DDBJ whole genome shotgun (WGS) entry which is preliminary data.</text>
</comment>
<name>A0ABQ1P1Y1_9BACI</name>
<dbReference type="Proteomes" id="UP000619534">
    <property type="component" value="Unassembled WGS sequence"/>
</dbReference>
<feature type="domain" description="Gfo/Idh/MocA-like oxidoreductase N-terminal" evidence="2">
    <location>
        <begin position="5"/>
        <end position="126"/>
    </location>
</feature>
<protein>
    <submittedName>
        <fullName evidence="4">Glycosyl hydrolase family 109 protein 2</fullName>
    </submittedName>
</protein>
<dbReference type="SUPFAM" id="SSF55347">
    <property type="entry name" value="Glyceraldehyde-3-phosphate dehydrogenase-like, C-terminal domain"/>
    <property type="match status" value="1"/>
</dbReference>
<dbReference type="PANTHER" id="PTHR43818:SF11">
    <property type="entry name" value="BCDNA.GH03377"/>
    <property type="match status" value="1"/>
</dbReference>
<dbReference type="Gene3D" id="3.40.50.720">
    <property type="entry name" value="NAD(P)-binding Rossmann-like Domain"/>
    <property type="match status" value="1"/>
</dbReference>
<dbReference type="InterPro" id="IPR000683">
    <property type="entry name" value="Gfo/Idh/MocA-like_OxRdtase_N"/>
</dbReference>
<dbReference type="Gene3D" id="3.30.360.10">
    <property type="entry name" value="Dihydrodipicolinate Reductase, domain 2"/>
    <property type="match status" value="1"/>
</dbReference>
<dbReference type="GO" id="GO:0016787">
    <property type="term" value="F:hydrolase activity"/>
    <property type="evidence" value="ECO:0007669"/>
    <property type="project" value="UniProtKB-KW"/>
</dbReference>
<evidence type="ECO:0000313" key="5">
    <source>
        <dbReference type="Proteomes" id="UP000619534"/>
    </source>
</evidence>
<proteinExistence type="predicted"/>
<keyword evidence="5" id="KW-1185">Reference proteome</keyword>
<evidence type="ECO:0000259" key="3">
    <source>
        <dbReference type="Pfam" id="PF22725"/>
    </source>
</evidence>
<dbReference type="InterPro" id="IPR036291">
    <property type="entry name" value="NAD(P)-bd_dom_sf"/>
</dbReference>
<dbReference type="Pfam" id="PF22725">
    <property type="entry name" value="GFO_IDH_MocA_C3"/>
    <property type="match status" value="1"/>
</dbReference>
<evidence type="ECO:0000256" key="1">
    <source>
        <dbReference type="ARBA" id="ARBA00023002"/>
    </source>
</evidence>
<keyword evidence="1" id="KW-0560">Oxidoreductase</keyword>
<accession>A0ABQ1P1Y1</accession>
<feature type="domain" description="GFO/IDH/MocA-like oxidoreductase" evidence="3">
    <location>
        <begin position="138"/>
        <end position="263"/>
    </location>
</feature>
<reference evidence="5" key="1">
    <citation type="journal article" date="2019" name="Int. J. Syst. Evol. Microbiol.">
        <title>The Global Catalogue of Microorganisms (GCM) 10K type strain sequencing project: providing services to taxonomists for standard genome sequencing and annotation.</title>
        <authorList>
            <consortium name="The Broad Institute Genomics Platform"/>
            <consortium name="The Broad Institute Genome Sequencing Center for Infectious Disease"/>
            <person name="Wu L."/>
            <person name="Ma J."/>
        </authorList>
    </citation>
    <scope>NUCLEOTIDE SEQUENCE [LARGE SCALE GENOMIC DNA]</scope>
    <source>
        <strain evidence="5">CCM 7282</strain>
    </source>
</reference>
<dbReference type="PANTHER" id="PTHR43818">
    <property type="entry name" value="BCDNA.GH03377"/>
    <property type="match status" value="1"/>
</dbReference>
<sequence>MKQLKIGIAGLGISGTGTSRGTQIYKEFIKFPEVAVTAVMDPNPEALDLFTNQYDVDHAVKLYEELLMKDIDVVFISSPMQFHAPQAIQALKKNIHVLSEVTAAQSLKECQELLIAAKESEAQYMMAENYCFIRDNVAIKNMVKAGLFGEVYFAEGEYLHSVRDLHYHEGQPTWRKEYQVGKRGMTYGTHCLGPLLDWFEEPIDRVNCVGTGIHTYKEYQTDDTTLLECKLKSGKLLKLRLDMVSKRPHNMAYYSLQGTKGCYEGPKHKGDYHKVWLEDFCKDTEEWLDLSEFYERYLPEEMVHLPEEAKGSFHWGADYFMIKSFIHSIVKGIPVPVDIHKSLAMTIPGIISEQSIKDGGNFKKIPELNKQVEELQ</sequence>
<dbReference type="EMBL" id="BMCJ01000003">
    <property type="protein sequence ID" value="GGC89570.1"/>
    <property type="molecule type" value="Genomic_DNA"/>
</dbReference>
<dbReference type="Pfam" id="PF01408">
    <property type="entry name" value="GFO_IDH_MocA"/>
    <property type="match status" value="1"/>
</dbReference>
<dbReference type="InterPro" id="IPR050463">
    <property type="entry name" value="Gfo/Idh/MocA_oxidrdct_glycsds"/>
</dbReference>
<keyword evidence="4" id="KW-0378">Hydrolase</keyword>
<dbReference type="InterPro" id="IPR055170">
    <property type="entry name" value="GFO_IDH_MocA-like_dom"/>
</dbReference>
<evidence type="ECO:0000259" key="2">
    <source>
        <dbReference type="Pfam" id="PF01408"/>
    </source>
</evidence>
<dbReference type="RefSeq" id="WP_062445937.1">
    <property type="nucleotide sequence ID" value="NZ_BMCJ01000003.1"/>
</dbReference>